<dbReference type="RefSeq" id="XP_006965697.1">
    <property type="nucleotide sequence ID" value="XM_006965635.1"/>
</dbReference>
<evidence type="ECO:0000313" key="1">
    <source>
        <dbReference type="EMBL" id="EGR48279.1"/>
    </source>
</evidence>
<evidence type="ECO:0000313" key="2">
    <source>
        <dbReference type="Proteomes" id="UP000008984"/>
    </source>
</evidence>
<proteinExistence type="predicted"/>
<dbReference type="PANTHER" id="PTHR31569:SF4">
    <property type="entry name" value="SWIM-TYPE DOMAIN-CONTAINING PROTEIN"/>
    <property type="match status" value="1"/>
</dbReference>
<gene>
    <name evidence="1" type="ORF">TRIREDRAFT_107900</name>
</gene>
<dbReference type="InterPro" id="IPR052579">
    <property type="entry name" value="Zinc_finger_SWIM"/>
</dbReference>
<name>G0RKT6_HYPJQ</name>
<dbReference type="Proteomes" id="UP000008984">
    <property type="component" value="Unassembled WGS sequence"/>
</dbReference>
<dbReference type="VEuPathDB" id="FungiDB:TRIREDRAFT_107900"/>
<dbReference type="PANTHER" id="PTHR31569">
    <property type="entry name" value="SWIM-TYPE DOMAIN-CONTAINING PROTEIN"/>
    <property type="match status" value="1"/>
</dbReference>
<dbReference type="EMBL" id="GL985065">
    <property type="protein sequence ID" value="EGR48279.1"/>
    <property type="molecule type" value="Genomic_DNA"/>
</dbReference>
<dbReference type="eggNOG" id="ENOG502RV3G">
    <property type="taxonomic scope" value="Eukaryota"/>
</dbReference>
<accession>G0RKT6</accession>
<dbReference type="AlphaFoldDB" id="G0RKT6"/>
<dbReference type="GeneID" id="18481553"/>
<dbReference type="KEGG" id="tre:TRIREDRAFT_107900"/>
<dbReference type="HOGENOM" id="CLU_101445_0_0_1"/>
<dbReference type="OrthoDB" id="4815524at2759"/>
<sequence>MPLQPPPTDKRFASAEEAFKALQAHARDQGYAVVKTRPSDYKDGKPRRYDIACVCGNGKYKSGAAGLRKSGTKRTGCPFKMKIVRRKDADDLWVPGILCGSHNHDANSAINFPEHRRGALTVEQTNVLRALLGHSKLTIKTIGEIIKLQFPDILLTEKDISNLRQAFNRMSNASSSRTGVNVGPSLPADVITMLAPQVILHFKAEASEISPQRTMPYLQNLYSEWGYDQINIYILMWRC</sequence>
<protein>
    <submittedName>
        <fullName evidence="1">Predicted protein</fullName>
    </submittedName>
</protein>
<reference evidence="1 2" key="1">
    <citation type="journal article" date="2008" name="Nat. Biotechnol.">
        <title>Genome sequencing and analysis of the biomass-degrading fungus Trichoderma reesei (syn. Hypocrea jecorina).</title>
        <authorList>
            <person name="Martinez D."/>
            <person name="Berka R.M."/>
            <person name="Henrissat B."/>
            <person name="Saloheimo M."/>
            <person name="Arvas M."/>
            <person name="Baker S.E."/>
            <person name="Chapman J."/>
            <person name="Chertkov O."/>
            <person name="Coutinho P.M."/>
            <person name="Cullen D."/>
            <person name="Danchin E.G."/>
            <person name="Grigoriev I.V."/>
            <person name="Harris P."/>
            <person name="Jackson M."/>
            <person name="Kubicek C.P."/>
            <person name="Han C.S."/>
            <person name="Ho I."/>
            <person name="Larrondo L.F."/>
            <person name="de Leon A.L."/>
            <person name="Magnuson J.K."/>
            <person name="Merino S."/>
            <person name="Misra M."/>
            <person name="Nelson B."/>
            <person name="Putnam N."/>
            <person name="Robbertse B."/>
            <person name="Salamov A.A."/>
            <person name="Schmoll M."/>
            <person name="Terry A."/>
            <person name="Thayer N."/>
            <person name="Westerholm-Parvinen A."/>
            <person name="Schoch C.L."/>
            <person name="Yao J."/>
            <person name="Barabote R."/>
            <person name="Nelson M.A."/>
            <person name="Detter C."/>
            <person name="Bruce D."/>
            <person name="Kuske C.R."/>
            <person name="Xie G."/>
            <person name="Richardson P."/>
            <person name="Rokhsar D.S."/>
            <person name="Lucas S.M."/>
            <person name="Rubin E.M."/>
            <person name="Dunn-Coleman N."/>
            <person name="Ward M."/>
            <person name="Brettin T.S."/>
        </authorList>
    </citation>
    <scope>NUCLEOTIDE SEQUENCE [LARGE SCALE GENOMIC DNA]</scope>
    <source>
        <strain evidence="1 2">QM6a</strain>
    </source>
</reference>
<keyword evidence="2" id="KW-1185">Reference proteome</keyword>
<organism evidence="2">
    <name type="scientific">Hypocrea jecorina (strain QM6a)</name>
    <name type="common">Trichoderma reesei</name>
    <dbReference type="NCBI Taxonomy" id="431241"/>
    <lineage>
        <taxon>Eukaryota</taxon>
        <taxon>Fungi</taxon>
        <taxon>Dikarya</taxon>
        <taxon>Ascomycota</taxon>
        <taxon>Pezizomycotina</taxon>
        <taxon>Sordariomycetes</taxon>
        <taxon>Hypocreomycetidae</taxon>
        <taxon>Hypocreales</taxon>
        <taxon>Hypocreaceae</taxon>
        <taxon>Trichoderma</taxon>
    </lineage>
</organism>